<evidence type="ECO:0000256" key="1">
    <source>
        <dbReference type="ARBA" id="ARBA00006817"/>
    </source>
</evidence>
<comment type="similarity">
    <text evidence="1">Belongs to the AHA1 family.</text>
</comment>
<dbReference type="RefSeq" id="WP_318347711.1">
    <property type="nucleotide sequence ID" value="NZ_AP018694.1"/>
</dbReference>
<dbReference type="Proteomes" id="UP001193389">
    <property type="component" value="Chromosome"/>
</dbReference>
<dbReference type="EMBL" id="AP018694">
    <property type="protein sequence ID" value="BBE19470.1"/>
    <property type="molecule type" value="Genomic_DNA"/>
</dbReference>
<dbReference type="AlphaFoldDB" id="A0A5K7SD24"/>
<protein>
    <submittedName>
        <fullName evidence="3">ATPase</fullName>
    </submittedName>
</protein>
<evidence type="ECO:0000313" key="3">
    <source>
        <dbReference type="EMBL" id="BBE19470.1"/>
    </source>
</evidence>
<gene>
    <name evidence="3" type="ORF">AQPE_3655</name>
</gene>
<organism evidence="3 4">
    <name type="scientific">Aquipluma nitroreducens</name>
    <dbReference type="NCBI Taxonomy" id="2010828"/>
    <lineage>
        <taxon>Bacteria</taxon>
        <taxon>Pseudomonadati</taxon>
        <taxon>Bacteroidota</taxon>
        <taxon>Bacteroidia</taxon>
        <taxon>Marinilabiliales</taxon>
        <taxon>Prolixibacteraceae</taxon>
        <taxon>Aquipluma</taxon>
    </lineage>
</organism>
<dbReference type="InterPro" id="IPR023393">
    <property type="entry name" value="START-like_dom_sf"/>
</dbReference>
<reference evidence="3" key="1">
    <citation type="journal article" date="2020" name="Int. J. Syst. Evol. Microbiol.">
        <title>Aquipluma nitroreducens gen. nov. sp. nov., a novel facultatively anaerobic bacterium isolated from a freshwater lake.</title>
        <authorList>
            <person name="Watanabe M."/>
            <person name="Kojima H."/>
            <person name="Fukui M."/>
        </authorList>
    </citation>
    <scope>NUCLEOTIDE SEQUENCE</scope>
    <source>
        <strain evidence="3">MeG22</strain>
    </source>
</reference>
<dbReference type="KEGG" id="anf:AQPE_3655"/>
<evidence type="ECO:0000313" key="4">
    <source>
        <dbReference type="Proteomes" id="UP001193389"/>
    </source>
</evidence>
<sequence length="128" mass="14956">MKTYKKYFRITAQPADVYNALTNKVMIEIWTGEDAVMEPIAGTEFSMWEESICGINLEFEQDKKIVQEWFFGEEDDDKKSIVTIKLHPDKGGTSMEVHQTNIPDEAYRNISEGWEEDYFNGLNELFKQ</sequence>
<dbReference type="InterPro" id="IPR013538">
    <property type="entry name" value="ASHA1/2-like_C"/>
</dbReference>
<keyword evidence="4" id="KW-1185">Reference proteome</keyword>
<dbReference type="SUPFAM" id="SSF55961">
    <property type="entry name" value="Bet v1-like"/>
    <property type="match status" value="1"/>
</dbReference>
<dbReference type="Pfam" id="PF08327">
    <property type="entry name" value="AHSA1"/>
    <property type="match status" value="1"/>
</dbReference>
<feature type="domain" description="Activator of Hsp90 ATPase homologue 1/2-like C-terminal" evidence="2">
    <location>
        <begin position="12"/>
        <end position="126"/>
    </location>
</feature>
<evidence type="ECO:0000259" key="2">
    <source>
        <dbReference type="Pfam" id="PF08327"/>
    </source>
</evidence>
<accession>A0A5K7SD24</accession>
<proteinExistence type="inferred from homology"/>
<name>A0A5K7SD24_9BACT</name>
<dbReference type="Gene3D" id="3.30.530.20">
    <property type="match status" value="1"/>
</dbReference>